<comment type="caution">
    <text evidence="1">The sequence shown here is derived from an EMBL/GenBank/DDBJ whole genome shotgun (WGS) entry which is preliminary data.</text>
</comment>
<keyword evidence="2" id="KW-1185">Reference proteome</keyword>
<dbReference type="Proteomes" id="UP001215280">
    <property type="component" value="Unassembled WGS sequence"/>
</dbReference>
<proteinExistence type="predicted"/>
<evidence type="ECO:0000313" key="2">
    <source>
        <dbReference type="Proteomes" id="UP001215280"/>
    </source>
</evidence>
<reference evidence="1" key="1">
    <citation type="submission" date="2023-03" db="EMBL/GenBank/DDBJ databases">
        <title>Massive genome expansion in bonnet fungi (Mycena s.s.) driven by repeated elements and novel gene families across ecological guilds.</title>
        <authorList>
            <consortium name="Lawrence Berkeley National Laboratory"/>
            <person name="Harder C.B."/>
            <person name="Miyauchi S."/>
            <person name="Viragh M."/>
            <person name="Kuo A."/>
            <person name="Thoen E."/>
            <person name="Andreopoulos B."/>
            <person name="Lu D."/>
            <person name="Skrede I."/>
            <person name="Drula E."/>
            <person name="Henrissat B."/>
            <person name="Morin E."/>
            <person name="Kohler A."/>
            <person name="Barry K."/>
            <person name="LaButti K."/>
            <person name="Morin E."/>
            <person name="Salamov A."/>
            <person name="Lipzen A."/>
            <person name="Mereny Z."/>
            <person name="Hegedus B."/>
            <person name="Baldrian P."/>
            <person name="Stursova M."/>
            <person name="Weitz H."/>
            <person name="Taylor A."/>
            <person name="Grigoriev I.V."/>
            <person name="Nagy L.G."/>
            <person name="Martin F."/>
            <person name="Kauserud H."/>
        </authorList>
    </citation>
    <scope>NUCLEOTIDE SEQUENCE</scope>
    <source>
        <strain evidence="1">CBHHK188m</strain>
    </source>
</reference>
<sequence>MFNTTALSILKIPVRISGVLPLATVVTSLNSIASVAQVSELPYIQPMILRATAIVTTIQHLKENKRAFTRLAHDTHKMIETVMSAVDYRRGLSEELKRNVTDFTVVLEKIWVFIREHQSRISLLRLFAVADDAKKIQELRREIRMARELFEIRIHENIVHLVAENARRNADHPPP</sequence>
<dbReference type="Gene3D" id="1.20.930.20">
    <property type="entry name" value="Adaptor protein Cbl, N-terminal domain"/>
    <property type="match status" value="1"/>
</dbReference>
<protein>
    <submittedName>
        <fullName evidence="1">Uncharacterized protein</fullName>
    </submittedName>
</protein>
<evidence type="ECO:0000313" key="1">
    <source>
        <dbReference type="EMBL" id="KAJ7753129.1"/>
    </source>
</evidence>
<dbReference type="GO" id="GO:0007166">
    <property type="term" value="P:cell surface receptor signaling pathway"/>
    <property type="evidence" value="ECO:0007669"/>
    <property type="project" value="InterPro"/>
</dbReference>
<dbReference type="CDD" id="cd21037">
    <property type="entry name" value="MLKL_NTD"/>
    <property type="match status" value="1"/>
</dbReference>
<gene>
    <name evidence="1" type="ORF">DFH07DRAFT_516435</name>
</gene>
<dbReference type="InterPro" id="IPR059179">
    <property type="entry name" value="MLKL-like_MCAfunc"/>
</dbReference>
<dbReference type="InterPro" id="IPR036537">
    <property type="entry name" value="Adaptor_Cbl_N_dom_sf"/>
</dbReference>
<dbReference type="EMBL" id="JARJLG010000072">
    <property type="protein sequence ID" value="KAJ7753129.1"/>
    <property type="molecule type" value="Genomic_DNA"/>
</dbReference>
<accession>A0AAD7J0G0</accession>
<name>A0AAD7J0G0_9AGAR</name>
<organism evidence="1 2">
    <name type="scientific">Mycena maculata</name>
    <dbReference type="NCBI Taxonomy" id="230809"/>
    <lineage>
        <taxon>Eukaryota</taxon>
        <taxon>Fungi</taxon>
        <taxon>Dikarya</taxon>
        <taxon>Basidiomycota</taxon>
        <taxon>Agaricomycotina</taxon>
        <taxon>Agaricomycetes</taxon>
        <taxon>Agaricomycetidae</taxon>
        <taxon>Agaricales</taxon>
        <taxon>Marasmiineae</taxon>
        <taxon>Mycenaceae</taxon>
        <taxon>Mycena</taxon>
    </lineage>
</organism>
<dbReference type="AlphaFoldDB" id="A0AAD7J0G0"/>